<evidence type="ECO:0000313" key="2">
    <source>
        <dbReference type="EMBL" id="RLN31035.1"/>
    </source>
</evidence>
<evidence type="ECO:0000256" key="1">
    <source>
        <dbReference type="SAM" id="MobiDB-lite"/>
    </source>
</evidence>
<proteinExistence type="predicted"/>
<feature type="compositionally biased region" description="Low complexity" evidence="1">
    <location>
        <begin position="16"/>
        <end position="26"/>
    </location>
</feature>
<reference evidence="3" key="1">
    <citation type="journal article" date="2019" name="Nat. Commun.">
        <title>The genome of broomcorn millet.</title>
        <authorList>
            <person name="Zou C."/>
            <person name="Miki D."/>
            <person name="Li D."/>
            <person name="Tang Q."/>
            <person name="Xiao L."/>
            <person name="Rajput S."/>
            <person name="Deng P."/>
            <person name="Jia W."/>
            <person name="Huang R."/>
            <person name="Zhang M."/>
            <person name="Sun Y."/>
            <person name="Hu J."/>
            <person name="Fu X."/>
            <person name="Schnable P.S."/>
            <person name="Li F."/>
            <person name="Zhang H."/>
            <person name="Feng B."/>
            <person name="Zhu X."/>
            <person name="Liu R."/>
            <person name="Schnable J.C."/>
            <person name="Zhu J.-K."/>
            <person name="Zhang H."/>
        </authorList>
    </citation>
    <scope>NUCLEOTIDE SEQUENCE [LARGE SCALE GENOMIC DNA]</scope>
</reference>
<organism evidence="2 3">
    <name type="scientific">Panicum miliaceum</name>
    <name type="common">Proso millet</name>
    <name type="synonym">Broomcorn millet</name>
    <dbReference type="NCBI Taxonomy" id="4540"/>
    <lineage>
        <taxon>Eukaryota</taxon>
        <taxon>Viridiplantae</taxon>
        <taxon>Streptophyta</taxon>
        <taxon>Embryophyta</taxon>
        <taxon>Tracheophyta</taxon>
        <taxon>Spermatophyta</taxon>
        <taxon>Magnoliopsida</taxon>
        <taxon>Liliopsida</taxon>
        <taxon>Poales</taxon>
        <taxon>Poaceae</taxon>
        <taxon>PACMAD clade</taxon>
        <taxon>Panicoideae</taxon>
        <taxon>Panicodae</taxon>
        <taxon>Paniceae</taxon>
        <taxon>Panicinae</taxon>
        <taxon>Panicum</taxon>
        <taxon>Panicum sect. Panicum</taxon>
    </lineage>
</organism>
<dbReference type="EMBL" id="PQIB02000003">
    <property type="protein sequence ID" value="RLN31035.1"/>
    <property type="molecule type" value="Genomic_DNA"/>
</dbReference>
<comment type="caution">
    <text evidence="2">The sequence shown here is derived from an EMBL/GenBank/DDBJ whole genome shotgun (WGS) entry which is preliminary data.</text>
</comment>
<gene>
    <name evidence="2" type="ORF">C2845_PM05G37640</name>
</gene>
<evidence type="ECO:0000313" key="3">
    <source>
        <dbReference type="Proteomes" id="UP000275267"/>
    </source>
</evidence>
<dbReference type="AlphaFoldDB" id="A0A3L6T501"/>
<protein>
    <submittedName>
        <fullName evidence="2">Uncharacterized protein</fullName>
    </submittedName>
</protein>
<name>A0A3L6T501_PANMI</name>
<dbReference type="Proteomes" id="UP000275267">
    <property type="component" value="Unassembled WGS sequence"/>
</dbReference>
<sequence length="174" mass="19636">MPESSESEVREEYAGDDASSLSGSSSEELIADNLSFGSLSSVEHSEGYWERQMEANQASLRAFILSDADRESFASWVRDMPVDDSEKTLPPFRIVKYPELMDKAWAWERLVPYDCFVDMATYANYLKIYYEHNSLDYIVTGDQKPEECPLKNDAAPGGQICNWKGPGCCGRNCK</sequence>
<dbReference type="OrthoDB" id="696399at2759"/>
<keyword evidence="3" id="KW-1185">Reference proteome</keyword>
<accession>A0A3L6T501</accession>
<feature type="region of interest" description="Disordered" evidence="1">
    <location>
        <begin position="1"/>
        <end position="26"/>
    </location>
</feature>